<dbReference type="GO" id="GO:0042796">
    <property type="term" value="P:snRNA transcription by RNA polymerase III"/>
    <property type="evidence" value="ECO:0007669"/>
    <property type="project" value="TreeGrafter"/>
</dbReference>
<proteinExistence type="predicted"/>
<dbReference type="SMART" id="SM00717">
    <property type="entry name" value="SANT"/>
    <property type="match status" value="3"/>
</dbReference>
<name>A0A0F9ZFH9_9MICR</name>
<feature type="domain" description="HTH myb-type" evidence="6">
    <location>
        <begin position="119"/>
        <end position="164"/>
    </location>
</feature>
<dbReference type="PROSITE" id="PS50090">
    <property type="entry name" value="MYB_LIKE"/>
    <property type="match status" value="3"/>
</dbReference>
<organism evidence="7 8">
    <name type="scientific">Vairimorpha ceranae</name>
    <dbReference type="NCBI Taxonomy" id="40302"/>
    <lineage>
        <taxon>Eukaryota</taxon>
        <taxon>Fungi</taxon>
        <taxon>Fungi incertae sedis</taxon>
        <taxon>Microsporidia</taxon>
        <taxon>Nosematidae</taxon>
        <taxon>Vairimorpha</taxon>
    </lineage>
</organism>
<dbReference type="InterPro" id="IPR009057">
    <property type="entry name" value="Homeodomain-like_sf"/>
</dbReference>
<dbReference type="Pfam" id="PF00249">
    <property type="entry name" value="Myb_DNA-binding"/>
    <property type="match status" value="1"/>
</dbReference>
<evidence type="ECO:0000256" key="3">
    <source>
        <dbReference type="ARBA" id="ARBA00023163"/>
    </source>
</evidence>
<protein>
    <submittedName>
        <fullName evidence="7">Myb domain protein 4r1</fullName>
    </submittedName>
</protein>
<dbReference type="Gene3D" id="1.10.10.60">
    <property type="entry name" value="Homeodomain-like"/>
    <property type="match status" value="3"/>
</dbReference>
<dbReference type="Proteomes" id="UP000034350">
    <property type="component" value="Unassembled WGS sequence"/>
</dbReference>
<dbReference type="VEuPathDB" id="MicrosporidiaDB:AAJ76_600079783"/>
<dbReference type="FunFam" id="1.10.10.60:FF:000016">
    <property type="entry name" value="Transcriptional activator Myb isoform A"/>
    <property type="match status" value="1"/>
</dbReference>
<feature type="domain" description="Myb-like" evidence="5">
    <location>
        <begin position="115"/>
        <end position="164"/>
    </location>
</feature>
<dbReference type="VEuPathDB" id="MicrosporidiaDB:G9O61_00g017910"/>
<evidence type="ECO:0000256" key="2">
    <source>
        <dbReference type="ARBA" id="ARBA00023125"/>
    </source>
</evidence>
<feature type="domain" description="HTH myb-type" evidence="6">
    <location>
        <begin position="165"/>
        <end position="220"/>
    </location>
</feature>
<dbReference type="PROSITE" id="PS51294">
    <property type="entry name" value="HTH_MYB"/>
    <property type="match status" value="3"/>
</dbReference>
<dbReference type="Pfam" id="PF13921">
    <property type="entry name" value="Myb_DNA-bind_6"/>
    <property type="match status" value="1"/>
</dbReference>
<keyword evidence="8" id="KW-1185">Reference proteome</keyword>
<feature type="domain" description="HTH myb-type" evidence="6">
    <location>
        <begin position="221"/>
        <end position="267"/>
    </location>
</feature>
<dbReference type="PANTHER" id="PTHR46621:SF1">
    <property type="entry name" value="SNRNA-ACTIVATING PROTEIN COMPLEX SUBUNIT 4"/>
    <property type="match status" value="1"/>
</dbReference>
<dbReference type="VEuPathDB" id="MicrosporidiaDB:NCER_100335"/>
<dbReference type="SUPFAM" id="SSF46689">
    <property type="entry name" value="Homeodomain-like"/>
    <property type="match status" value="2"/>
</dbReference>
<dbReference type="OrthoDB" id="2143914at2759"/>
<sequence>MLLPHKKYKKQNKDRPVLKSYFKQKKTVKYDFNIDMSVIKTPTDLYWNKLADKMKIDVNSCYTGFIKKYFKQFNFLWTDETDTRLLNLIDQNLSWHAIGFVLNVNPLDCIRRYYRLTNKKTYWSEDEDRKLLELVDKFSHRWVQISTFFSDKSRAQCLQRYKKLSEGIKKGKWSADEDKLLKSAVEKYIDRGWKYISQFLPARSDSQCRERWVNSLNPSLKKGKWSKEEDELLLSLIGQPWLDICKKIEGRTAKQCRKRYLKLIKKT</sequence>
<dbReference type="GeneID" id="36321075"/>
<dbReference type="GO" id="GO:0042795">
    <property type="term" value="P:snRNA transcription by RNA polymerase II"/>
    <property type="evidence" value="ECO:0007669"/>
    <property type="project" value="TreeGrafter"/>
</dbReference>
<feature type="domain" description="Myb-like" evidence="5">
    <location>
        <begin position="165"/>
        <end position="216"/>
    </location>
</feature>
<evidence type="ECO:0000256" key="1">
    <source>
        <dbReference type="ARBA" id="ARBA00023015"/>
    </source>
</evidence>
<dbReference type="GO" id="GO:0019185">
    <property type="term" value="C:snRNA-activating protein complex"/>
    <property type="evidence" value="ECO:0007669"/>
    <property type="project" value="TreeGrafter"/>
</dbReference>
<dbReference type="PANTHER" id="PTHR46621">
    <property type="entry name" value="SNRNA-ACTIVATING PROTEIN COMPLEX SUBUNIT 4"/>
    <property type="match status" value="1"/>
</dbReference>
<keyword evidence="2" id="KW-0238">DNA-binding</keyword>
<dbReference type="GO" id="GO:0001006">
    <property type="term" value="F:RNA polymerase III type 3 promoter sequence-specific DNA binding"/>
    <property type="evidence" value="ECO:0007669"/>
    <property type="project" value="TreeGrafter"/>
</dbReference>
<evidence type="ECO:0000256" key="4">
    <source>
        <dbReference type="ARBA" id="ARBA00023242"/>
    </source>
</evidence>
<dbReference type="InterPro" id="IPR017930">
    <property type="entry name" value="Myb_dom"/>
</dbReference>
<reference evidence="7 8" key="1">
    <citation type="journal article" date="2015" name="Environ. Microbiol.">
        <title>Genome analyses suggest the presence of polyploidy and recent human-driven expansions in eight global populations of the honeybee pathogen Nosema ceranae.</title>
        <authorList>
            <person name="Pelin A."/>
            <person name="Selman M."/>
            <person name="Aris-Brosou S."/>
            <person name="Farinelli L."/>
            <person name="Corradi N."/>
        </authorList>
    </citation>
    <scope>NUCLEOTIDE SEQUENCE [LARGE SCALE GENOMIC DNA]</scope>
    <source>
        <strain evidence="7 8">PA08 1199</strain>
    </source>
</reference>
<keyword evidence="3" id="KW-0804">Transcription</keyword>
<accession>A0A0F9ZFH9</accession>
<keyword evidence="4" id="KW-0539">Nucleus</keyword>
<gene>
    <name evidence="7" type="ORF">AAJ76_600079783</name>
</gene>
<dbReference type="RefSeq" id="XP_024331906.1">
    <property type="nucleotide sequence ID" value="XM_024476125.1"/>
</dbReference>
<dbReference type="InterPro" id="IPR051575">
    <property type="entry name" value="Myb-like_DNA-bd"/>
</dbReference>
<evidence type="ECO:0000313" key="8">
    <source>
        <dbReference type="Proteomes" id="UP000034350"/>
    </source>
</evidence>
<dbReference type="EMBL" id="JPQZ01000006">
    <property type="protein sequence ID" value="KKO76164.1"/>
    <property type="molecule type" value="Genomic_DNA"/>
</dbReference>
<comment type="caution">
    <text evidence="7">The sequence shown here is derived from an EMBL/GenBank/DDBJ whole genome shotgun (WGS) entry which is preliminary data.</text>
</comment>
<dbReference type="InterPro" id="IPR001005">
    <property type="entry name" value="SANT/Myb"/>
</dbReference>
<evidence type="ECO:0000259" key="5">
    <source>
        <dbReference type="PROSITE" id="PS50090"/>
    </source>
</evidence>
<dbReference type="GO" id="GO:0000978">
    <property type="term" value="F:RNA polymerase II cis-regulatory region sequence-specific DNA binding"/>
    <property type="evidence" value="ECO:0007669"/>
    <property type="project" value="TreeGrafter"/>
</dbReference>
<evidence type="ECO:0000259" key="6">
    <source>
        <dbReference type="PROSITE" id="PS51294"/>
    </source>
</evidence>
<dbReference type="AlphaFoldDB" id="A0A0F9ZFH9"/>
<evidence type="ECO:0000313" key="7">
    <source>
        <dbReference type="EMBL" id="KKO76164.1"/>
    </source>
</evidence>
<dbReference type="CDD" id="cd00167">
    <property type="entry name" value="SANT"/>
    <property type="match status" value="1"/>
</dbReference>
<feature type="domain" description="Myb-like" evidence="5">
    <location>
        <begin position="217"/>
        <end position="264"/>
    </location>
</feature>
<keyword evidence="1" id="KW-0805">Transcription regulation</keyword>